<dbReference type="EMBL" id="AZFJ01000005">
    <property type="protein sequence ID" value="KRL88224.1"/>
    <property type="molecule type" value="Genomic_DNA"/>
</dbReference>
<proteinExistence type="predicted"/>
<dbReference type="GO" id="GO:0016620">
    <property type="term" value="F:oxidoreductase activity, acting on the aldehyde or oxo group of donors, NAD or NADP as acceptor"/>
    <property type="evidence" value="ECO:0007669"/>
    <property type="project" value="InterPro"/>
</dbReference>
<evidence type="ECO:0000313" key="4">
    <source>
        <dbReference type="Proteomes" id="UP000051922"/>
    </source>
</evidence>
<dbReference type="Gene3D" id="3.40.605.10">
    <property type="entry name" value="Aldehyde Dehydrogenase, Chain A, domain 1"/>
    <property type="match status" value="1"/>
</dbReference>
<gene>
    <name evidence="3" type="ORF">FC50_GL000005</name>
</gene>
<dbReference type="SUPFAM" id="SSF53720">
    <property type="entry name" value="ALDH-like"/>
    <property type="match status" value="1"/>
</dbReference>
<dbReference type="PANTHER" id="PTHR11699">
    <property type="entry name" value="ALDEHYDE DEHYDROGENASE-RELATED"/>
    <property type="match status" value="1"/>
</dbReference>
<evidence type="ECO:0000259" key="2">
    <source>
        <dbReference type="Pfam" id="PF00171"/>
    </source>
</evidence>
<dbReference type="InterPro" id="IPR016163">
    <property type="entry name" value="Ald_DH_C"/>
</dbReference>
<comment type="caution">
    <text evidence="3">The sequence shown here is derived from an EMBL/GenBank/DDBJ whole genome shotgun (WGS) entry which is preliminary data.</text>
</comment>
<dbReference type="CDD" id="cd07122">
    <property type="entry name" value="ALDH_F20_ACDH"/>
    <property type="match status" value="1"/>
</dbReference>
<dbReference type="InterPro" id="IPR015590">
    <property type="entry name" value="Aldehyde_DH_dom"/>
</dbReference>
<dbReference type="Proteomes" id="UP000051922">
    <property type="component" value="Unassembled WGS sequence"/>
</dbReference>
<dbReference type="Pfam" id="PF00171">
    <property type="entry name" value="Aldedh"/>
    <property type="match status" value="1"/>
</dbReference>
<feature type="domain" description="Aldehyde dehydrogenase" evidence="2">
    <location>
        <begin position="27"/>
        <end position="431"/>
    </location>
</feature>
<name>A0A0R1U4R2_9LACO</name>
<dbReference type="InterPro" id="IPR016161">
    <property type="entry name" value="Ald_DH/histidinol_DH"/>
</dbReference>
<dbReference type="PATRIC" id="fig|1423783.4.peg.5"/>
<evidence type="ECO:0000313" key="3">
    <source>
        <dbReference type="EMBL" id="KRL88224.1"/>
    </source>
</evidence>
<sequence>MFKLIRMQRKMDMAQATMEQQETSDVEASINDLVATAQAAFNEYQHFSQEQVDSICEAMVQTAAAHAKELGELAFRETGRGKSEDKAIKNIYASQYIWKAIKDDKTVGVIADDPGKKVTEVAEPLGVIAGVTPVTNPTSTVIFKILLALKTRNAIIFSLHPQALECGIATARLMANAAEAAGAPKGLVGWIAEPSIAASNALMNHPGVAIVLATGGPGMVKAAYSTGKPALGVGPGNAPAYIEHTADVKAAVADIMMSKTFDNGMICASENSLVVDRDILDEVKAEFEKQHAYFVPDNEVDKLADAVIDPQRHTVRGPVAGQSAEKIAAMAGIKVPAGTQLLIGKLDGIGVNYPLSGEKLSPVLSMYVANTQEAAFQLCLGILNYGGLGHTAVLHTTDEDVIRRFGDQMPSCRILINTPGSLGGIGGLFNGLTPSLTLGTGTYGKNSISHNLSTHDLLNIKYVSRATRHPIEFINELRDVIRNKD</sequence>
<accession>A0A0R1U4R2</accession>
<dbReference type="InterPro" id="IPR016162">
    <property type="entry name" value="Ald_DH_N"/>
</dbReference>
<reference evidence="3 4" key="1">
    <citation type="journal article" date="2015" name="Genome Announc.">
        <title>Expanding the biotechnology potential of lactobacilli through comparative genomics of 213 strains and associated genera.</title>
        <authorList>
            <person name="Sun Z."/>
            <person name="Harris H.M."/>
            <person name="McCann A."/>
            <person name="Guo C."/>
            <person name="Argimon S."/>
            <person name="Zhang W."/>
            <person name="Yang X."/>
            <person name="Jeffery I.B."/>
            <person name="Cooney J.C."/>
            <person name="Kagawa T.F."/>
            <person name="Liu W."/>
            <person name="Song Y."/>
            <person name="Salvetti E."/>
            <person name="Wrobel A."/>
            <person name="Rasinkangas P."/>
            <person name="Parkhill J."/>
            <person name="Rea M.C."/>
            <person name="O'Sullivan O."/>
            <person name="Ritari J."/>
            <person name="Douillard F.P."/>
            <person name="Paul Ross R."/>
            <person name="Yang R."/>
            <person name="Briner A.E."/>
            <person name="Felis G.E."/>
            <person name="de Vos W.M."/>
            <person name="Barrangou R."/>
            <person name="Klaenhammer T.R."/>
            <person name="Caufield P.W."/>
            <person name="Cui Y."/>
            <person name="Zhang H."/>
            <person name="O'Toole P.W."/>
        </authorList>
    </citation>
    <scope>NUCLEOTIDE SEQUENCE [LARGE SCALE GENOMIC DNA]</scope>
    <source>
        <strain evidence="3 4">DSM 15945</strain>
    </source>
</reference>
<protein>
    <recommendedName>
        <fullName evidence="2">Aldehyde dehydrogenase domain-containing protein</fullName>
    </recommendedName>
</protein>
<dbReference type="STRING" id="1423783.FC50_GL000005"/>
<organism evidence="3 4">
    <name type="scientific">Lacticaseibacillus pantheris DSM 15945 = JCM 12539 = NBRC 106106</name>
    <dbReference type="NCBI Taxonomy" id="1423783"/>
    <lineage>
        <taxon>Bacteria</taxon>
        <taxon>Bacillati</taxon>
        <taxon>Bacillota</taxon>
        <taxon>Bacilli</taxon>
        <taxon>Lactobacillales</taxon>
        <taxon>Lactobacillaceae</taxon>
        <taxon>Lacticaseibacillus</taxon>
    </lineage>
</organism>
<keyword evidence="4" id="KW-1185">Reference proteome</keyword>
<evidence type="ECO:0000256" key="1">
    <source>
        <dbReference type="ARBA" id="ARBA00023002"/>
    </source>
</evidence>
<dbReference type="AlphaFoldDB" id="A0A0R1U4R2"/>
<dbReference type="Gene3D" id="3.40.309.10">
    <property type="entry name" value="Aldehyde Dehydrogenase, Chain A, domain 2"/>
    <property type="match status" value="1"/>
</dbReference>
<keyword evidence="1" id="KW-0560">Oxidoreductase</keyword>